<keyword evidence="4" id="KW-1185">Reference proteome</keyword>
<dbReference type="STRING" id="1231657.A0A1Y1Y9Y5"/>
<dbReference type="Gene3D" id="3.40.50.1820">
    <property type="entry name" value="alpha/beta hydrolase"/>
    <property type="match status" value="1"/>
</dbReference>
<dbReference type="InterPro" id="IPR050300">
    <property type="entry name" value="GDXG_lipolytic_enzyme"/>
</dbReference>
<accession>A0A1Y1Y9Y5</accession>
<dbReference type="Pfam" id="PF07859">
    <property type="entry name" value="Abhydrolase_3"/>
    <property type="match status" value="1"/>
</dbReference>
<name>A0A1Y1Y9Y5_9PLEO</name>
<proteinExistence type="predicted"/>
<sequence length="364" mass="41074">MQDRPIHQSLHPSLLPILDPEYIAFHNKYMRYIPRDESSIWDGSARYTPSLPPGGSPVVDVGETIDVEVGEEEERFGVRVYLPARREKEAGGLRDEGVDGLPVFVWFHGGGWAIGGVEDSKDFLTRVCRDNRCAVITVSYRLSPEHPYPAPILDALKTLDWIYSQPLQSRSMHFDTKRISIGGTSAGANLAIVLALKVAENPGRFPHLLKALVGIVPVVDNTAMNPFEDEEYEEGREEEIRRGEKGFWHVNRHAPWLTPTRMLWYRNMYMPNPADWRNWDASPNLAPEELLRKLPPVWFAVSECDLLAPEAMAFAEKVEDLGVHAERYVVKGGTHSILALNGVLERGREMVEEAVRVVGRGMRS</sequence>
<comment type="caution">
    <text evidence="3">The sequence shown here is derived from an EMBL/GenBank/DDBJ whole genome shotgun (WGS) entry which is preliminary data.</text>
</comment>
<dbReference type="InterPro" id="IPR013094">
    <property type="entry name" value="AB_hydrolase_3"/>
</dbReference>
<evidence type="ECO:0000313" key="4">
    <source>
        <dbReference type="Proteomes" id="UP000193144"/>
    </source>
</evidence>
<feature type="domain" description="Alpha/beta hydrolase fold-3" evidence="2">
    <location>
        <begin position="104"/>
        <end position="337"/>
    </location>
</feature>
<keyword evidence="1 3" id="KW-0378">Hydrolase</keyword>
<reference evidence="3 4" key="1">
    <citation type="submission" date="2016-07" db="EMBL/GenBank/DDBJ databases">
        <title>Pervasive Adenine N6-methylation of Active Genes in Fungi.</title>
        <authorList>
            <consortium name="DOE Joint Genome Institute"/>
            <person name="Mondo S.J."/>
            <person name="Dannebaum R.O."/>
            <person name="Kuo R.C."/>
            <person name="Labutti K."/>
            <person name="Haridas S."/>
            <person name="Kuo A."/>
            <person name="Salamov A."/>
            <person name="Ahrendt S.R."/>
            <person name="Lipzen A."/>
            <person name="Sullivan W."/>
            <person name="Andreopoulos W.B."/>
            <person name="Clum A."/>
            <person name="Lindquist E."/>
            <person name="Daum C."/>
            <person name="Ramamoorthy G.K."/>
            <person name="Gryganskyi A."/>
            <person name="Culley D."/>
            <person name="Magnuson J.K."/>
            <person name="James T.Y."/>
            <person name="O'Malley M.A."/>
            <person name="Stajich J.E."/>
            <person name="Spatafora J.W."/>
            <person name="Visel A."/>
            <person name="Grigoriev I.V."/>
        </authorList>
    </citation>
    <scope>NUCLEOTIDE SEQUENCE [LARGE SCALE GENOMIC DNA]</scope>
    <source>
        <strain evidence="3 4">CBS 115471</strain>
    </source>
</reference>
<dbReference type="PANTHER" id="PTHR48081:SF8">
    <property type="entry name" value="ALPHA_BETA HYDROLASE FOLD-3 DOMAIN-CONTAINING PROTEIN-RELATED"/>
    <property type="match status" value="1"/>
</dbReference>
<evidence type="ECO:0000259" key="2">
    <source>
        <dbReference type="Pfam" id="PF07859"/>
    </source>
</evidence>
<dbReference type="PANTHER" id="PTHR48081">
    <property type="entry name" value="AB HYDROLASE SUPERFAMILY PROTEIN C4A8.06C"/>
    <property type="match status" value="1"/>
</dbReference>
<dbReference type="EMBL" id="MCFA01000298">
    <property type="protein sequence ID" value="ORX94817.1"/>
    <property type="molecule type" value="Genomic_DNA"/>
</dbReference>
<evidence type="ECO:0000256" key="1">
    <source>
        <dbReference type="ARBA" id="ARBA00022801"/>
    </source>
</evidence>
<dbReference type="InterPro" id="IPR029058">
    <property type="entry name" value="AB_hydrolase_fold"/>
</dbReference>
<protein>
    <submittedName>
        <fullName evidence="3">Alpha/Beta hydrolase protein</fullName>
    </submittedName>
</protein>
<organism evidence="3 4">
    <name type="scientific">Clohesyomyces aquaticus</name>
    <dbReference type="NCBI Taxonomy" id="1231657"/>
    <lineage>
        <taxon>Eukaryota</taxon>
        <taxon>Fungi</taxon>
        <taxon>Dikarya</taxon>
        <taxon>Ascomycota</taxon>
        <taxon>Pezizomycotina</taxon>
        <taxon>Dothideomycetes</taxon>
        <taxon>Pleosporomycetidae</taxon>
        <taxon>Pleosporales</taxon>
        <taxon>Lindgomycetaceae</taxon>
        <taxon>Clohesyomyces</taxon>
    </lineage>
</organism>
<dbReference type="Proteomes" id="UP000193144">
    <property type="component" value="Unassembled WGS sequence"/>
</dbReference>
<gene>
    <name evidence="3" type="ORF">BCR34DRAFT_629131</name>
</gene>
<dbReference type="SUPFAM" id="SSF53474">
    <property type="entry name" value="alpha/beta-Hydrolases"/>
    <property type="match status" value="1"/>
</dbReference>
<evidence type="ECO:0000313" key="3">
    <source>
        <dbReference type="EMBL" id="ORX94817.1"/>
    </source>
</evidence>
<dbReference type="OrthoDB" id="408631at2759"/>
<dbReference type="GO" id="GO:0016787">
    <property type="term" value="F:hydrolase activity"/>
    <property type="evidence" value="ECO:0007669"/>
    <property type="project" value="UniProtKB-KW"/>
</dbReference>
<dbReference type="AlphaFoldDB" id="A0A1Y1Y9Y5"/>